<reference evidence="2" key="1">
    <citation type="submission" date="2020-11" db="EMBL/GenBank/DDBJ databases">
        <authorList>
            <consortium name="DOE Joint Genome Institute"/>
            <person name="Ahrendt S."/>
            <person name="Riley R."/>
            <person name="Andreopoulos W."/>
            <person name="Labutti K."/>
            <person name="Pangilinan J."/>
            <person name="Ruiz-Duenas F.J."/>
            <person name="Barrasa J.M."/>
            <person name="Sanchez-Garcia M."/>
            <person name="Camarero S."/>
            <person name="Miyauchi S."/>
            <person name="Serrano A."/>
            <person name="Linde D."/>
            <person name="Babiker R."/>
            <person name="Drula E."/>
            <person name="Ayuso-Fernandez I."/>
            <person name="Pacheco R."/>
            <person name="Padilla G."/>
            <person name="Ferreira P."/>
            <person name="Barriuso J."/>
            <person name="Kellner H."/>
            <person name="Castanera R."/>
            <person name="Alfaro M."/>
            <person name="Ramirez L."/>
            <person name="Pisabarro A.G."/>
            <person name="Kuo A."/>
            <person name="Tritt A."/>
            <person name="Lipzen A."/>
            <person name="He G."/>
            <person name="Yan M."/>
            <person name="Ng V."/>
            <person name="Cullen D."/>
            <person name="Martin F."/>
            <person name="Rosso M.-N."/>
            <person name="Henrissat B."/>
            <person name="Hibbett D."/>
            <person name="Martinez A.T."/>
            <person name="Grigoriev I.V."/>
        </authorList>
    </citation>
    <scope>NUCLEOTIDE SEQUENCE</scope>
    <source>
        <strain evidence="2">ATCC 90797</strain>
    </source>
</reference>
<sequence length="202" mass="22943">MGINADYEFFGDKDVVGIKRHDAENTQNIPDYFFSFNVLVYVNIPMENKRYHFSVVIDSTQHAVLLLFDYAEYSAMHPFSSQWRSYIIVVIWILLPLLGGAPEGPGTPTQPPNTPDVPHARPGGHQRQKAHAVSSASIQQWTVGLSMAELSPDAQNFPLSPTTCHIWIRQFRAYDVFARYFAAVHLIARLQDYLTLADLHRI</sequence>
<name>A0A9P6A043_PLEER</name>
<dbReference type="AlphaFoldDB" id="A0A9P6A043"/>
<dbReference type="Proteomes" id="UP000807025">
    <property type="component" value="Unassembled WGS sequence"/>
</dbReference>
<organism evidence="2 3">
    <name type="scientific">Pleurotus eryngii</name>
    <name type="common">Boletus of the steppes</name>
    <dbReference type="NCBI Taxonomy" id="5323"/>
    <lineage>
        <taxon>Eukaryota</taxon>
        <taxon>Fungi</taxon>
        <taxon>Dikarya</taxon>
        <taxon>Basidiomycota</taxon>
        <taxon>Agaricomycotina</taxon>
        <taxon>Agaricomycetes</taxon>
        <taxon>Agaricomycetidae</taxon>
        <taxon>Agaricales</taxon>
        <taxon>Pleurotineae</taxon>
        <taxon>Pleurotaceae</taxon>
        <taxon>Pleurotus</taxon>
    </lineage>
</organism>
<proteinExistence type="predicted"/>
<evidence type="ECO:0000256" key="1">
    <source>
        <dbReference type="SAM" id="MobiDB-lite"/>
    </source>
</evidence>
<protein>
    <submittedName>
        <fullName evidence="2">Uncharacterized protein</fullName>
    </submittedName>
</protein>
<feature type="region of interest" description="Disordered" evidence="1">
    <location>
        <begin position="103"/>
        <end position="129"/>
    </location>
</feature>
<evidence type="ECO:0000313" key="3">
    <source>
        <dbReference type="Proteomes" id="UP000807025"/>
    </source>
</evidence>
<dbReference type="OrthoDB" id="2758521at2759"/>
<dbReference type="EMBL" id="MU154567">
    <property type="protein sequence ID" value="KAF9494866.1"/>
    <property type="molecule type" value="Genomic_DNA"/>
</dbReference>
<keyword evidence="3" id="KW-1185">Reference proteome</keyword>
<gene>
    <name evidence="2" type="ORF">BDN71DRAFT_1496207</name>
</gene>
<evidence type="ECO:0000313" key="2">
    <source>
        <dbReference type="EMBL" id="KAF9494866.1"/>
    </source>
</evidence>
<accession>A0A9P6A043</accession>
<comment type="caution">
    <text evidence="2">The sequence shown here is derived from an EMBL/GenBank/DDBJ whole genome shotgun (WGS) entry which is preliminary data.</text>
</comment>